<organism evidence="2 3">
    <name type="scientific">Trifolium medium</name>
    <dbReference type="NCBI Taxonomy" id="97028"/>
    <lineage>
        <taxon>Eukaryota</taxon>
        <taxon>Viridiplantae</taxon>
        <taxon>Streptophyta</taxon>
        <taxon>Embryophyta</taxon>
        <taxon>Tracheophyta</taxon>
        <taxon>Spermatophyta</taxon>
        <taxon>Magnoliopsida</taxon>
        <taxon>eudicotyledons</taxon>
        <taxon>Gunneridae</taxon>
        <taxon>Pentapetalae</taxon>
        <taxon>rosids</taxon>
        <taxon>fabids</taxon>
        <taxon>Fabales</taxon>
        <taxon>Fabaceae</taxon>
        <taxon>Papilionoideae</taxon>
        <taxon>50 kb inversion clade</taxon>
        <taxon>NPAAA clade</taxon>
        <taxon>Hologalegina</taxon>
        <taxon>IRL clade</taxon>
        <taxon>Trifolieae</taxon>
        <taxon>Trifolium</taxon>
    </lineage>
</organism>
<feature type="region of interest" description="Disordered" evidence="1">
    <location>
        <begin position="1"/>
        <end position="37"/>
    </location>
</feature>
<dbReference type="AlphaFoldDB" id="A0A392VWE7"/>
<accession>A0A392VWE7</accession>
<dbReference type="Proteomes" id="UP000265520">
    <property type="component" value="Unassembled WGS sequence"/>
</dbReference>
<keyword evidence="3" id="KW-1185">Reference proteome</keyword>
<feature type="non-terminal residue" evidence="2">
    <location>
        <position position="69"/>
    </location>
</feature>
<evidence type="ECO:0000256" key="1">
    <source>
        <dbReference type="SAM" id="MobiDB-lite"/>
    </source>
</evidence>
<evidence type="ECO:0000313" key="2">
    <source>
        <dbReference type="EMBL" id="MCI92536.1"/>
    </source>
</evidence>
<evidence type="ECO:0000313" key="3">
    <source>
        <dbReference type="Proteomes" id="UP000265520"/>
    </source>
</evidence>
<dbReference type="EMBL" id="LXQA011303777">
    <property type="protein sequence ID" value="MCI92536.1"/>
    <property type="molecule type" value="Genomic_DNA"/>
</dbReference>
<sequence>ETSLSSDDGEGVQILSERQLEKLPQSTQEIPVDRAQPLAPITREDVANLLTALRRTNETLQQQGLRITA</sequence>
<feature type="non-terminal residue" evidence="2">
    <location>
        <position position="1"/>
    </location>
</feature>
<proteinExistence type="predicted"/>
<protein>
    <submittedName>
        <fullName evidence="2">Uncharacterized protein</fullName>
    </submittedName>
</protein>
<name>A0A392VWE7_9FABA</name>
<comment type="caution">
    <text evidence="2">The sequence shown here is derived from an EMBL/GenBank/DDBJ whole genome shotgun (WGS) entry which is preliminary data.</text>
</comment>
<reference evidence="2 3" key="1">
    <citation type="journal article" date="2018" name="Front. Plant Sci.">
        <title>Red Clover (Trifolium pratense) and Zigzag Clover (T. medium) - A Picture of Genomic Similarities and Differences.</title>
        <authorList>
            <person name="Dluhosova J."/>
            <person name="Istvanek J."/>
            <person name="Nedelnik J."/>
            <person name="Repkova J."/>
        </authorList>
    </citation>
    <scope>NUCLEOTIDE SEQUENCE [LARGE SCALE GENOMIC DNA]</scope>
    <source>
        <strain evidence="3">cv. 10/8</strain>
        <tissue evidence="2">Leaf</tissue>
    </source>
</reference>